<dbReference type="InterPro" id="IPR046497">
    <property type="entry name" value="DUF6590"/>
</dbReference>
<evidence type="ECO:0008006" key="6">
    <source>
        <dbReference type="Google" id="ProtNLM"/>
    </source>
</evidence>
<dbReference type="Proteomes" id="UP001610444">
    <property type="component" value="Unassembled WGS sequence"/>
</dbReference>
<keyword evidence="5" id="KW-1185">Reference proteome</keyword>
<dbReference type="Pfam" id="PF20233">
    <property type="entry name" value="DUF6590"/>
    <property type="match status" value="1"/>
</dbReference>
<dbReference type="GeneID" id="98161121"/>
<feature type="region of interest" description="Disordered" evidence="1">
    <location>
        <begin position="100"/>
        <end position="123"/>
    </location>
</feature>
<feature type="region of interest" description="Disordered" evidence="1">
    <location>
        <begin position="525"/>
        <end position="630"/>
    </location>
</feature>
<evidence type="ECO:0000313" key="4">
    <source>
        <dbReference type="EMBL" id="KAL2847594.1"/>
    </source>
</evidence>
<proteinExistence type="predicted"/>
<dbReference type="InterPro" id="IPR058925">
    <property type="entry name" value="zf-C2H2_AcuF"/>
</dbReference>
<feature type="compositionally biased region" description="Basic and acidic residues" evidence="1">
    <location>
        <begin position="591"/>
        <end position="620"/>
    </location>
</feature>
<feature type="domain" description="Oxidoreductase acuF-like C2H2 type zinc-finger" evidence="3">
    <location>
        <begin position="316"/>
        <end position="345"/>
    </location>
</feature>
<feature type="region of interest" description="Disordered" evidence="1">
    <location>
        <begin position="767"/>
        <end position="787"/>
    </location>
</feature>
<gene>
    <name evidence="4" type="ORF">BJX68DRAFT_267997</name>
</gene>
<evidence type="ECO:0000259" key="3">
    <source>
        <dbReference type="Pfam" id="PF26082"/>
    </source>
</evidence>
<dbReference type="PANTHER" id="PTHR35391">
    <property type="entry name" value="C2H2-TYPE DOMAIN-CONTAINING PROTEIN-RELATED"/>
    <property type="match status" value="1"/>
</dbReference>
<accession>A0ABR4K5T8</accession>
<dbReference type="Pfam" id="PF26082">
    <property type="entry name" value="zf-C2H2_AcuF"/>
    <property type="match status" value="1"/>
</dbReference>
<feature type="compositionally biased region" description="Basic and acidic residues" evidence="1">
    <location>
        <begin position="549"/>
        <end position="581"/>
    </location>
</feature>
<evidence type="ECO:0000256" key="1">
    <source>
        <dbReference type="SAM" id="MobiDB-lite"/>
    </source>
</evidence>
<reference evidence="4 5" key="1">
    <citation type="submission" date="2024-07" db="EMBL/GenBank/DDBJ databases">
        <title>Section-level genome sequencing and comparative genomics of Aspergillus sections Usti and Cavernicolus.</title>
        <authorList>
            <consortium name="Lawrence Berkeley National Laboratory"/>
            <person name="Nybo J.L."/>
            <person name="Vesth T.C."/>
            <person name="Theobald S."/>
            <person name="Frisvad J.C."/>
            <person name="Larsen T.O."/>
            <person name="Kjaerboelling I."/>
            <person name="Rothschild-Mancinelli K."/>
            <person name="Lyhne E.K."/>
            <person name="Kogle M.E."/>
            <person name="Barry K."/>
            <person name="Clum A."/>
            <person name="Na H."/>
            <person name="Ledsgaard L."/>
            <person name="Lin J."/>
            <person name="Lipzen A."/>
            <person name="Kuo A."/>
            <person name="Riley R."/>
            <person name="Mondo S."/>
            <person name="LaButti K."/>
            <person name="Haridas S."/>
            <person name="Pangalinan J."/>
            <person name="Salamov A.A."/>
            <person name="Simmons B.A."/>
            <person name="Magnuson J.K."/>
            <person name="Chen J."/>
            <person name="Drula E."/>
            <person name="Henrissat B."/>
            <person name="Wiebenga A."/>
            <person name="Lubbers R.J."/>
            <person name="Gomes A.C."/>
            <person name="Macurrencykelacurrency M.R."/>
            <person name="Stajich J."/>
            <person name="Grigoriev I.V."/>
            <person name="Mortensen U.H."/>
            <person name="De vries R.P."/>
            <person name="Baker S.E."/>
            <person name="Andersen M.R."/>
        </authorList>
    </citation>
    <scope>NUCLEOTIDE SEQUENCE [LARGE SCALE GENOMIC DNA]</scope>
    <source>
        <strain evidence="4 5">CBS 756.74</strain>
    </source>
</reference>
<feature type="compositionally biased region" description="Acidic residues" evidence="1">
    <location>
        <begin position="104"/>
        <end position="113"/>
    </location>
</feature>
<feature type="compositionally biased region" description="Polar residues" evidence="1">
    <location>
        <begin position="644"/>
        <end position="671"/>
    </location>
</feature>
<feature type="domain" description="DUF6590" evidence="2">
    <location>
        <begin position="846"/>
        <end position="997"/>
    </location>
</feature>
<name>A0ABR4K5T8_9EURO</name>
<evidence type="ECO:0000259" key="2">
    <source>
        <dbReference type="Pfam" id="PF20233"/>
    </source>
</evidence>
<evidence type="ECO:0000313" key="5">
    <source>
        <dbReference type="Proteomes" id="UP001610444"/>
    </source>
</evidence>
<comment type="caution">
    <text evidence="4">The sequence shown here is derived from an EMBL/GenBank/DDBJ whole genome shotgun (WGS) entry which is preliminary data.</text>
</comment>
<protein>
    <recommendedName>
        <fullName evidence="6">C2H2-type domain-containing protein</fullName>
    </recommendedName>
</protein>
<sequence>MDGTLQSNESLSVVGRDIPRRFFRLLKDLDSELQAKALNEKQRFDLWASSLGLYHTGHSSLDYRFRDSPPLFQYALGLLKDLNETLAIIAEILEEDTLPREVGDVSDDSDDPGNGDLSSDSPEEITSDYLYNISITIDRLYALSFKIRNPTMRTGLSRAAKYTHIDPDTEVDLIDEFKKWDMRFMMDLFLDWSPTWKGIDLDQHFLVARLAAANTRRRQQFKYWEKRKAKYEHEHLLMRDEDTLDPHLDGHAQPTDTRISDHDQLSDPTTATYIQPDMMSDDGSAVSNESDVIAGDESLPDINVLPPTPDVSPDSKEFECPYCYIMCDRKTLHQRAWETHIIRDLRPYVCTFQDCKDPDQQYDTVADWLSHEASRHGHDPTTARDCPFCSDGNVTAEHVARHMRRVACFSLPRFNSESGIGDAGTGGHENRAEVDIEAFCDLTSSFDQLEQPMKTVHLILAGFGEMTAELRPDEPTDSYLIPRLKACFDLDEDIEFTFRNKNKSEITVGYDRLDDDITIFVEPSGTTLERQRTQDSDLPMDAAPVEEQSEVRAEDAQKQNEAEKKEVEGQQMQEQHRHDDTQVPPTQALVEVRRSEKEEQERYTARIRDSHSQSHTHESSNRSGELGGLRTQGCTTAVGIISNSGNAATTMSGSRNQDSYYNGRNRPSGSHSNRRSRHAGPLAELRSPAAPRNPPPAYDRTAHYQEPHYSVPGVSTHSRSSAYFDSLGYSRNQGYSGQSAYPEYRQGTAVWQGLAYEEDFQPSPHARYERIPRNEPGPGYEPDSGYDADSRYEQEYEDPDSHIDDRFGRHDYDELFGSRIRITPGHPSRIATQGGLDPRYVVQQADYFAPGKVFSILWHDNDGRDERASGTHVSAGPLFRGRYNQAIYSTIRRMVVIRAFDQHSWCFSISTYGGRGLAKPGVNVWKHAIVHMRDTPPRLGPNEPEPTKDAIEVDPERFDETLHPKSRLNFGKIYTVDHAVKVLPIGIIGEASMPKFIAYARAELAIYRP</sequence>
<feature type="region of interest" description="Disordered" evidence="1">
    <location>
        <begin position="644"/>
        <end position="702"/>
    </location>
</feature>
<dbReference type="PANTHER" id="PTHR35391:SF5">
    <property type="entry name" value="DUF6590 DOMAIN-CONTAINING PROTEIN"/>
    <property type="match status" value="1"/>
</dbReference>
<organism evidence="4 5">
    <name type="scientific">Aspergillus pseudodeflectus</name>
    <dbReference type="NCBI Taxonomy" id="176178"/>
    <lineage>
        <taxon>Eukaryota</taxon>
        <taxon>Fungi</taxon>
        <taxon>Dikarya</taxon>
        <taxon>Ascomycota</taxon>
        <taxon>Pezizomycotina</taxon>
        <taxon>Eurotiomycetes</taxon>
        <taxon>Eurotiomycetidae</taxon>
        <taxon>Eurotiales</taxon>
        <taxon>Aspergillaceae</taxon>
        <taxon>Aspergillus</taxon>
        <taxon>Aspergillus subgen. Nidulantes</taxon>
    </lineage>
</organism>
<dbReference type="RefSeq" id="XP_070897775.1">
    <property type="nucleotide sequence ID" value="XM_071045957.1"/>
</dbReference>
<dbReference type="EMBL" id="JBFXLR010000028">
    <property type="protein sequence ID" value="KAL2847594.1"/>
    <property type="molecule type" value="Genomic_DNA"/>
</dbReference>